<comment type="similarity">
    <text evidence="2">Belongs to the glutamine synthetase family.</text>
</comment>
<dbReference type="Gene3D" id="3.30.590.10">
    <property type="entry name" value="Glutamine synthetase/guanido kinase, catalytic domain"/>
    <property type="match status" value="1"/>
</dbReference>
<evidence type="ECO:0000256" key="2">
    <source>
        <dbReference type="ARBA" id="ARBA00009897"/>
    </source>
</evidence>
<dbReference type="GO" id="GO:0006542">
    <property type="term" value="P:glutamine biosynthetic process"/>
    <property type="evidence" value="ECO:0007669"/>
    <property type="project" value="InterPro"/>
</dbReference>
<evidence type="ECO:0000256" key="9">
    <source>
        <dbReference type="ARBA" id="ARBA00030668"/>
    </source>
</evidence>
<name>A0A9Q1D7B3_CONCO</name>
<evidence type="ECO:0000256" key="4">
    <source>
        <dbReference type="ARBA" id="ARBA00021364"/>
    </source>
</evidence>
<keyword evidence="8" id="KW-0067">ATP-binding</keyword>
<dbReference type="Gene3D" id="3.10.20.70">
    <property type="entry name" value="Glutamine synthetase, N-terminal domain"/>
    <property type="match status" value="1"/>
</dbReference>
<keyword evidence="6" id="KW-0436">Ligase</keyword>
<dbReference type="PANTHER" id="PTHR20852:SF43">
    <property type="entry name" value="GLUTAMINE SYNTHETASE"/>
    <property type="match status" value="1"/>
</dbReference>
<evidence type="ECO:0000256" key="6">
    <source>
        <dbReference type="ARBA" id="ARBA00022598"/>
    </source>
</evidence>
<dbReference type="InterPro" id="IPR014746">
    <property type="entry name" value="Gln_synth/guanido_kin_cat_dom"/>
</dbReference>
<dbReference type="InterPro" id="IPR036651">
    <property type="entry name" value="Gln_synt_N_sf"/>
</dbReference>
<dbReference type="FunFam" id="3.10.20.70:FF:000004">
    <property type="entry name" value="Glutamine synthetase"/>
    <property type="match status" value="1"/>
</dbReference>
<evidence type="ECO:0000256" key="1">
    <source>
        <dbReference type="ARBA" id="ARBA00004496"/>
    </source>
</evidence>
<gene>
    <name evidence="10" type="ORF">COCON_G00168090</name>
</gene>
<evidence type="ECO:0000256" key="8">
    <source>
        <dbReference type="ARBA" id="ARBA00022840"/>
    </source>
</evidence>
<sequence length="188" mass="21422">MSSVSLSSQLDKVQLQRYLALPQGGLCLVTYVWIDHTGERLCCKNRTLDREPSSIEDIPEWNFGSTTYQPEGYKGDMYLIPVRMFRDPFTHDPNKLVLCEVLNCYREPAEQNTRFTCNKAMEAAQHFQPWFGMEQEYVLQGMDGHPYSWPQGGFPGPQGPYFCGVGAGRSFGRDIVDSHYKACVCTLE</sequence>
<dbReference type="EC" id="6.3.1.2" evidence="3"/>
<dbReference type="SUPFAM" id="SSF55931">
    <property type="entry name" value="Glutamine synthetase/guanido kinase"/>
    <property type="match status" value="1"/>
</dbReference>
<dbReference type="GO" id="GO:0004356">
    <property type="term" value="F:glutamine synthetase activity"/>
    <property type="evidence" value="ECO:0007669"/>
    <property type="project" value="UniProtKB-EC"/>
</dbReference>
<evidence type="ECO:0000256" key="3">
    <source>
        <dbReference type="ARBA" id="ARBA00012937"/>
    </source>
</evidence>
<dbReference type="FunFam" id="3.30.590.10:FF:000011">
    <property type="entry name" value="Glutamine synthetase"/>
    <property type="match status" value="1"/>
</dbReference>
<dbReference type="AlphaFoldDB" id="A0A9Q1D7B3"/>
<evidence type="ECO:0000313" key="11">
    <source>
        <dbReference type="Proteomes" id="UP001152803"/>
    </source>
</evidence>
<reference evidence="10" key="1">
    <citation type="journal article" date="2023" name="Science">
        <title>Genome structures resolve the early diversification of teleost fishes.</title>
        <authorList>
            <person name="Parey E."/>
            <person name="Louis A."/>
            <person name="Montfort J."/>
            <person name="Bouchez O."/>
            <person name="Roques C."/>
            <person name="Iampietro C."/>
            <person name="Lluch J."/>
            <person name="Castinel A."/>
            <person name="Donnadieu C."/>
            <person name="Desvignes T."/>
            <person name="Floi Bucao C."/>
            <person name="Jouanno E."/>
            <person name="Wen M."/>
            <person name="Mejri S."/>
            <person name="Dirks R."/>
            <person name="Jansen H."/>
            <person name="Henkel C."/>
            <person name="Chen W.J."/>
            <person name="Zahm M."/>
            <person name="Cabau C."/>
            <person name="Klopp C."/>
            <person name="Thompson A.W."/>
            <person name="Robinson-Rechavi M."/>
            <person name="Braasch I."/>
            <person name="Lecointre G."/>
            <person name="Bobe J."/>
            <person name="Postlethwait J.H."/>
            <person name="Berthelot C."/>
            <person name="Roest Crollius H."/>
            <person name="Guiguen Y."/>
        </authorList>
    </citation>
    <scope>NUCLEOTIDE SEQUENCE</scope>
    <source>
        <tissue evidence="10">Blood</tissue>
    </source>
</reference>
<dbReference type="Proteomes" id="UP001152803">
    <property type="component" value="Unassembled WGS sequence"/>
</dbReference>
<comment type="subcellular location">
    <subcellularLocation>
        <location evidence="1">Cytoplasm</location>
    </subcellularLocation>
</comment>
<comment type="caution">
    <text evidence="10">The sequence shown here is derived from an EMBL/GenBank/DDBJ whole genome shotgun (WGS) entry which is preliminary data.</text>
</comment>
<keyword evidence="7" id="KW-0547">Nucleotide-binding</keyword>
<proteinExistence type="inferred from homology"/>
<dbReference type="SUPFAM" id="SSF54368">
    <property type="entry name" value="Glutamine synthetase, N-terminal domain"/>
    <property type="match status" value="1"/>
</dbReference>
<organism evidence="10 11">
    <name type="scientific">Conger conger</name>
    <name type="common">Conger eel</name>
    <name type="synonym">Muraena conger</name>
    <dbReference type="NCBI Taxonomy" id="82655"/>
    <lineage>
        <taxon>Eukaryota</taxon>
        <taxon>Metazoa</taxon>
        <taxon>Chordata</taxon>
        <taxon>Craniata</taxon>
        <taxon>Vertebrata</taxon>
        <taxon>Euteleostomi</taxon>
        <taxon>Actinopterygii</taxon>
        <taxon>Neopterygii</taxon>
        <taxon>Teleostei</taxon>
        <taxon>Anguilliformes</taxon>
        <taxon>Congridae</taxon>
        <taxon>Conger</taxon>
    </lineage>
</organism>
<keyword evidence="5" id="KW-0963">Cytoplasm</keyword>
<accession>A0A9Q1D7B3</accession>
<dbReference type="OrthoDB" id="1936100at2759"/>
<dbReference type="EMBL" id="JAFJMO010000012">
    <property type="protein sequence ID" value="KAJ8261086.1"/>
    <property type="molecule type" value="Genomic_DNA"/>
</dbReference>
<protein>
    <recommendedName>
        <fullName evidence="4">Glutamine synthetase</fullName>
        <ecNumber evidence="3">6.3.1.2</ecNumber>
    </recommendedName>
    <alternativeName>
        <fullName evidence="9">Glutamate--ammonia ligase</fullName>
    </alternativeName>
</protein>
<dbReference type="InterPro" id="IPR050292">
    <property type="entry name" value="Glutamine_Synthetase"/>
</dbReference>
<dbReference type="GO" id="GO:0005524">
    <property type="term" value="F:ATP binding"/>
    <property type="evidence" value="ECO:0007669"/>
    <property type="project" value="UniProtKB-KW"/>
</dbReference>
<evidence type="ECO:0000256" key="7">
    <source>
        <dbReference type="ARBA" id="ARBA00022741"/>
    </source>
</evidence>
<evidence type="ECO:0000313" key="10">
    <source>
        <dbReference type="EMBL" id="KAJ8261086.1"/>
    </source>
</evidence>
<keyword evidence="11" id="KW-1185">Reference proteome</keyword>
<dbReference type="GO" id="GO:0005737">
    <property type="term" value="C:cytoplasm"/>
    <property type="evidence" value="ECO:0007669"/>
    <property type="project" value="UniProtKB-SubCell"/>
</dbReference>
<dbReference type="PANTHER" id="PTHR20852">
    <property type="entry name" value="GLUTAMINE SYNTHETASE"/>
    <property type="match status" value="1"/>
</dbReference>
<evidence type="ECO:0000256" key="5">
    <source>
        <dbReference type="ARBA" id="ARBA00022490"/>
    </source>
</evidence>